<dbReference type="GO" id="GO:0016874">
    <property type="term" value="F:ligase activity"/>
    <property type="evidence" value="ECO:0007669"/>
    <property type="project" value="UniProtKB-KW"/>
</dbReference>
<keyword evidence="1" id="KW-0436">Ligase</keyword>
<dbReference type="GO" id="GO:0005524">
    <property type="term" value="F:ATP binding"/>
    <property type="evidence" value="ECO:0007669"/>
    <property type="project" value="UniProtKB-UniRule"/>
</dbReference>
<evidence type="ECO:0000256" key="3">
    <source>
        <dbReference type="ARBA" id="ARBA00022840"/>
    </source>
</evidence>
<keyword evidence="3 4" id="KW-0067">ATP-binding</keyword>
<dbReference type="InterPro" id="IPR011761">
    <property type="entry name" value="ATP-grasp"/>
</dbReference>
<evidence type="ECO:0000313" key="6">
    <source>
        <dbReference type="EMBL" id="MBK7674680.1"/>
    </source>
</evidence>
<comment type="caution">
    <text evidence="6">The sequence shown here is derived from an EMBL/GenBank/DDBJ whole genome shotgun (WGS) entry which is preliminary data.</text>
</comment>
<evidence type="ECO:0000256" key="1">
    <source>
        <dbReference type="ARBA" id="ARBA00022598"/>
    </source>
</evidence>
<evidence type="ECO:0000259" key="5">
    <source>
        <dbReference type="PROSITE" id="PS50975"/>
    </source>
</evidence>
<dbReference type="PROSITE" id="PS50975">
    <property type="entry name" value="ATP_GRASP"/>
    <property type="match status" value="1"/>
</dbReference>
<name>A0A935PWK0_9PROT</name>
<dbReference type="EMBL" id="JADJMH010000005">
    <property type="protein sequence ID" value="MBK7674680.1"/>
    <property type="molecule type" value="Genomic_DNA"/>
</dbReference>
<feature type="domain" description="ATP-grasp" evidence="5">
    <location>
        <begin position="115"/>
        <end position="329"/>
    </location>
</feature>
<dbReference type="Proteomes" id="UP000697998">
    <property type="component" value="Unassembled WGS sequence"/>
</dbReference>
<dbReference type="GO" id="GO:0046872">
    <property type="term" value="F:metal ion binding"/>
    <property type="evidence" value="ECO:0007669"/>
    <property type="project" value="InterPro"/>
</dbReference>
<evidence type="ECO:0000256" key="2">
    <source>
        <dbReference type="ARBA" id="ARBA00022741"/>
    </source>
</evidence>
<dbReference type="Gene3D" id="3.30.470.20">
    <property type="entry name" value="ATP-grasp fold, B domain"/>
    <property type="match status" value="1"/>
</dbReference>
<keyword evidence="2 4" id="KW-0547">Nucleotide-binding</keyword>
<dbReference type="AlphaFoldDB" id="A0A935PWK0"/>
<dbReference type="InterPro" id="IPR052032">
    <property type="entry name" value="ATP-dep_AA_Ligase"/>
</dbReference>
<protein>
    <submittedName>
        <fullName evidence="6">ATP-grasp domain-containing protein</fullName>
    </submittedName>
</protein>
<gene>
    <name evidence="6" type="ORF">IPJ27_07845</name>
</gene>
<proteinExistence type="predicted"/>
<dbReference type="PANTHER" id="PTHR43585:SF2">
    <property type="entry name" value="ATP-GRASP ENZYME FSQD"/>
    <property type="match status" value="1"/>
</dbReference>
<accession>A0A935PWK0</accession>
<evidence type="ECO:0000313" key="7">
    <source>
        <dbReference type="Proteomes" id="UP000697998"/>
    </source>
</evidence>
<reference evidence="6 7" key="1">
    <citation type="submission" date="2020-10" db="EMBL/GenBank/DDBJ databases">
        <title>Connecting structure to function with the recovery of over 1000 high-quality activated sludge metagenome-assembled genomes encoding full-length rRNA genes using long-read sequencing.</title>
        <authorList>
            <person name="Singleton C.M."/>
            <person name="Petriglieri F."/>
            <person name="Kristensen J.M."/>
            <person name="Kirkegaard R.H."/>
            <person name="Michaelsen T.Y."/>
            <person name="Andersen M.H."/>
            <person name="Karst S.M."/>
            <person name="Dueholm M.S."/>
            <person name="Nielsen P.H."/>
            <person name="Albertsen M."/>
        </authorList>
    </citation>
    <scope>NUCLEOTIDE SEQUENCE [LARGE SCALE GENOMIC DNA]</scope>
    <source>
        <strain evidence="6">EsbW_18-Q3-R4-48_BATAC.285</strain>
    </source>
</reference>
<evidence type="ECO:0000256" key="4">
    <source>
        <dbReference type="PROSITE-ProRule" id="PRU00409"/>
    </source>
</evidence>
<sequence>MLVSGRRRDPSPRTLLLFNFDWDQLGFSRWQAEFPADSAGFDLFTFPSSARLAGFDLQRFVDQLARKARRKRWQAVTSNHEQFGALAAAMLAERMGWPGTPVRAVLACQHKLHARRVLQEVAPEANTWAEPLPARYGEPIPDGIAYPIFIKPVKAAFSVLARTVHNRAELTAMTHFGAWELWVIRHLVEPFERIAAARLPAAGSAHRLMLEAPVAGQQYNLDGYVFAGELHALGFVESVMYPGTQAFMRFDYPCALPAAAREQAIDVARRFLDAVGFTHGLFNMEFFHDAAHDRLTVIEFNPRMAAQFSDLYLRVDGVDLHRVALELAHGRDPRLLPHAEPNAGAAASFVYRSFELAERPPMPSLWQRRELAQQFPDAMLFRFAKTPAQIARDFKWLESYRYGILHLGGHDAHDLRARCEAASRLLGWPIPYAHPAAETAYNLPQPLPALSLESPR</sequence>
<dbReference type="Pfam" id="PF13535">
    <property type="entry name" value="ATP-grasp_4"/>
    <property type="match status" value="1"/>
</dbReference>
<dbReference type="SUPFAM" id="SSF56059">
    <property type="entry name" value="Glutathione synthetase ATP-binding domain-like"/>
    <property type="match status" value="1"/>
</dbReference>
<organism evidence="6 7">
    <name type="scientific">Candidatus Accumulibacter proximus</name>
    <dbReference type="NCBI Taxonomy" id="2954385"/>
    <lineage>
        <taxon>Bacteria</taxon>
        <taxon>Pseudomonadati</taxon>
        <taxon>Pseudomonadota</taxon>
        <taxon>Betaproteobacteria</taxon>
        <taxon>Candidatus Accumulibacter</taxon>
    </lineage>
</organism>
<dbReference type="PANTHER" id="PTHR43585">
    <property type="entry name" value="FUMIPYRROLE BIOSYNTHESIS PROTEIN C"/>
    <property type="match status" value="1"/>
</dbReference>